<evidence type="ECO:0000313" key="3">
    <source>
        <dbReference type="Proteomes" id="UP000011185"/>
    </source>
</evidence>
<proteinExistence type="predicted"/>
<gene>
    <name evidence="2" type="ORF">THOM_2039</name>
</gene>
<dbReference type="EMBL" id="JH993998">
    <property type="protein sequence ID" value="ELQ74997.1"/>
    <property type="molecule type" value="Genomic_DNA"/>
</dbReference>
<evidence type="ECO:0000256" key="1">
    <source>
        <dbReference type="SAM" id="MobiDB-lite"/>
    </source>
</evidence>
<keyword evidence="3" id="KW-1185">Reference proteome</keyword>
<dbReference type="HOGENOM" id="CLU_1435381_0_0_1"/>
<dbReference type="InParanoid" id="L7JW61"/>
<feature type="region of interest" description="Disordered" evidence="1">
    <location>
        <begin position="51"/>
        <end position="94"/>
    </location>
</feature>
<sequence length="189" mass="22261">MKRAQERRELLFDIWRDKESSSLKSENNVKVKYTYCSLSELKNRLIGHKNRHISHGRPQNTIQRINETKEHEPSNSSTNIPDCTPTKKIKLSDDNDDLPNAQTDIITNFKHEELMSKLREKLMENVGHWAKTKKTNIMGVFYLLMRHLIFVAEPSPEIIADIKVITMEKFYEEGKKYINLVLNTFMRQI</sequence>
<organism evidence="2 3">
    <name type="scientific">Trachipleistophora hominis</name>
    <name type="common">Microsporidian parasite</name>
    <dbReference type="NCBI Taxonomy" id="72359"/>
    <lineage>
        <taxon>Eukaryota</taxon>
        <taxon>Fungi</taxon>
        <taxon>Fungi incertae sedis</taxon>
        <taxon>Microsporidia</taxon>
        <taxon>Pleistophoridae</taxon>
        <taxon>Trachipleistophora</taxon>
    </lineage>
</organism>
<protein>
    <submittedName>
        <fullName evidence="2">Uncharacterized protein</fullName>
    </submittedName>
</protein>
<dbReference type="Proteomes" id="UP000011185">
    <property type="component" value="Unassembled WGS sequence"/>
</dbReference>
<dbReference type="VEuPathDB" id="MicrosporidiaDB:THOM_2039"/>
<accession>L7JW61</accession>
<dbReference type="AlphaFoldDB" id="L7JW61"/>
<evidence type="ECO:0000313" key="2">
    <source>
        <dbReference type="EMBL" id="ELQ74997.1"/>
    </source>
</evidence>
<name>L7JW61_TRAHO</name>
<reference evidence="2 3" key="1">
    <citation type="journal article" date="2012" name="PLoS Pathog.">
        <title>The genome of the obligate intracellular parasite Trachipleistophora hominis: new insights into microsporidian genome dynamics and reductive evolution.</title>
        <authorList>
            <person name="Heinz E."/>
            <person name="Williams T.A."/>
            <person name="Nakjang S."/>
            <person name="Noel C.J."/>
            <person name="Swan D.C."/>
            <person name="Goldberg A.V."/>
            <person name="Harris S.R."/>
            <person name="Weinmaier T."/>
            <person name="Markert S."/>
            <person name="Becher D."/>
            <person name="Bernhardt J."/>
            <person name="Dagan T."/>
            <person name="Hacker C."/>
            <person name="Lucocq J.M."/>
            <person name="Schweder T."/>
            <person name="Rattei T."/>
            <person name="Hall N."/>
            <person name="Hirt R.P."/>
            <person name="Embley T.M."/>
        </authorList>
    </citation>
    <scope>NUCLEOTIDE SEQUENCE [LARGE SCALE GENOMIC DNA]</scope>
</reference>